<keyword evidence="2" id="KW-0325">Glycoprotein</keyword>
<keyword evidence="4" id="KW-1133">Transmembrane helix</keyword>
<feature type="compositionally biased region" description="Polar residues" evidence="3">
    <location>
        <begin position="692"/>
        <end position="708"/>
    </location>
</feature>
<dbReference type="Gene3D" id="3.40.50.1820">
    <property type="entry name" value="alpha/beta hydrolase"/>
    <property type="match status" value="1"/>
</dbReference>
<evidence type="ECO:0000256" key="5">
    <source>
        <dbReference type="SAM" id="SignalP"/>
    </source>
</evidence>
<name>A0AAW0UWI9_SCYPA</name>
<feature type="region of interest" description="Disordered" evidence="3">
    <location>
        <begin position="637"/>
        <end position="760"/>
    </location>
</feature>
<reference evidence="7 8" key="1">
    <citation type="submission" date="2023-03" db="EMBL/GenBank/DDBJ databases">
        <title>High-quality genome of Scylla paramamosain provides insights in environmental adaptation.</title>
        <authorList>
            <person name="Zhang L."/>
        </authorList>
    </citation>
    <scope>NUCLEOTIDE SEQUENCE [LARGE SCALE GENOMIC DNA]</scope>
    <source>
        <strain evidence="7">LZ_2023a</strain>
        <tissue evidence="7">Muscle</tissue>
    </source>
</reference>
<evidence type="ECO:0000256" key="3">
    <source>
        <dbReference type="SAM" id="MobiDB-lite"/>
    </source>
</evidence>
<feature type="transmembrane region" description="Helical" evidence="4">
    <location>
        <begin position="561"/>
        <end position="591"/>
    </location>
</feature>
<feature type="compositionally biased region" description="Low complexity" evidence="3">
    <location>
        <begin position="733"/>
        <end position="753"/>
    </location>
</feature>
<dbReference type="EMBL" id="JARAKH010000004">
    <property type="protein sequence ID" value="KAK8404410.1"/>
    <property type="molecule type" value="Genomic_DNA"/>
</dbReference>
<gene>
    <name evidence="7" type="ORF">O3P69_007599</name>
</gene>
<evidence type="ECO:0000313" key="7">
    <source>
        <dbReference type="EMBL" id="KAK8404410.1"/>
    </source>
</evidence>
<keyword evidence="8" id="KW-1185">Reference proteome</keyword>
<feature type="compositionally biased region" description="Basic and acidic residues" evidence="3">
    <location>
        <begin position="429"/>
        <end position="439"/>
    </location>
</feature>
<evidence type="ECO:0000256" key="1">
    <source>
        <dbReference type="ARBA" id="ARBA00005964"/>
    </source>
</evidence>
<organism evidence="7 8">
    <name type="scientific">Scylla paramamosain</name>
    <name type="common">Mud crab</name>
    <dbReference type="NCBI Taxonomy" id="85552"/>
    <lineage>
        <taxon>Eukaryota</taxon>
        <taxon>Metazoa</taxon>
        <taxon>Ecdysozoa</taxon>
        <taxon>Arthropoda</taxon>
        <taxon>Crustacea</taxon>
        <taxon>Multicrustacea</taxon>
        <taxon>Malacostraca</taxon>
        <taxon>Eumalacostraca</taxon>
        <taxon>Eucarida</taxon>
        <taxon>Decapoda</taxon>
        <taxon>Pleocyemata</taxon>
        <taxon>Brachyura</taxon>
        <taxon>Eubrachyura</taxon>
        <taxon>Portunoidea</taxon>
        <taxon>Portunidae</taxon>
        <taxon>Portuninae</taxon>
        <taxon>Scylla</taxon>
    </lineage>
</organism>
<dbReference type="InterPro" id="IPR051093">
    <property type="entry name" value="Neuroligin/BSAL"/>
</dbReference>
<dbReference type="Proteomes" id="UP001487740">
    <property type="component" value="Unassembled WGS sequence"/>
</dbReference>
<protein>
    <recommendedName>
        <fullName evidence="6">Carboxylesterase type B domain-containing protein</fullName>
    </recommendedName>
</protein>
<evidence type="ECO:0000313" key="8">
    <source>
        <dbReference type="Proteomes" id="UP001487740"/>
    </source>
</evidence>
<accession>A0AAW0UWI9</accession>
<dbReference type="InterPro" id="IPR029058">
    <property type="entry name" value="AB_hydrolase_fold"/>
</dbReference>
<feature type="signal peptide" evidence="5">
    <location>
        <begin position="1"/>
        <end position="19"/>
    </location>
</feature>
<feature type="domain" description="Carboxylesterase type B" evidence="6">
    <location>
        <begin position="21"/>
        <end position="472"/>
    </location>
</feature>
<keyword evidence="4" id="KW-0812">Transmembrane</keyword>
<dbReference type="PANTHER" id="PTHR43903">
    <property type="entry name" value="NEUROLIGIN"/>
    <property type="match status" value="1"/>
</dbReference>
<feature type="compositionally biased region" description="Polar residues" evidence="3">
    <location>
        <begin position="721"/>
        <end position="732"/>
    </location>
</feature>
<proteinExistence type="inferred from homology"/>
<comment type="similarity">
    <text evidence="1">Belongs to the type-B carboxylesterase/lipase family.</text>
</comment>
<dbReference type="SUPFAM" id="SSF53474">
    <property type="entry name" value="alpha/beta-Hydrolases"/>
    <property type="match status" value="1"/>
</dbReference>
<feature type="region of interest" description="Disordered" evidence="3">
    <location>
        <begin position="409"/>
        <end position="439"/>
    </location>
</feature>
<keyword evidence="4" id="KW-0472">Membrane</keyword>
<keyword evidence="5" id="KW-0732">Signal</keyword>
<evidence type="ECO:0000256" key="2">
    <source>
        <dbReference type="ARBA" id="ARBA00023180"/>
    </source>
</evidence>
<dbReference type="InterPro" id="IPR002018">
    <property type="entry name" value="CarbesteraseB"/>
</dbReference>
<evidence type="ECO:0000259" key="6">
    <source>
        <dbReference type="Pfam" id="PF00135"/>
    </source>
</evidence>
<evidence type="ECO:0000256" key="4">
    <source>
        <dbReference type="SAM" id="Phobius"/>
    </source>
</evidence>
<comment type="caution">
    <text evidence="7">The sequence shown here is derived from an EMBL/GenBank/DDBJ whole genome shotgun (WGS) entry which is preliminary data.</text>
</comment>
<dbReference type="AlphaFoldDB" id="A0AAW0UWI9"/>
<sequence length="760" mass="84021">MVVVTVVVMVVVVVTVVSSKRDLQLYPVMVYIHGESYEWNSGNPYDGSVLAAYGKVVVVTVNFRLGVLGFLNTNENPYLRSITNYGLMDQIAALHWLKGNIAVFGGDPDRVTVFGHGTGAACINFLMTSKAVPQSPGLFHRAILMSGSSLAPWSLVSNPTRYTRQLAREVNCSHTPLGDELKKCLRTKSLHVIMQAQVEVPEYYYAFGPTVDGVVIDTDFDTDRPSYINRLRSYDLVFGVTPSDAFFTFNDDDVKTGFEMDKQNKILRTFIRNTYNYHLTEIMATVINEYTDWERPMRHPITTREETLALLSDALYGAPVMHTGNLHSHASSKTFLYVFDYQTKNGDFEQQRLGCVHGEELPYVWGAPLVDSLAHFPTNYTQAEVKLSETVLNYWVTFARTGMISHPLMSPSFTPSGAPSEPEGPTTDRNPEKNRARTLEWPEYSGQRQRYIELDLKPRIRTHYRSHQLSFWLRLVPQLHHAGKDAPETHHHLENHNDWNSYRGFVRSEPVTRVILPPETTTEATTTRQYNVSAVLQSTPASPDGSNGTRLRTHASLSDGFAAYSTALSVTIAIGCSLLILNVLIFAGVYYQRDKSRMEAKKVAENGGLLAPANSISGDMHTPPTPSMAVKTEVVTRLGSGGAKAPPSTPMTQTAHLPPPEFADYPSQAPHYGTAHGVSHLHTLPRGGLAKVTTSDGQKQPGSASLTLSVPRAPPPPQVPTHSSESQPLLKQTSFTLTSPHTSTPSKSPTKESNVGELRV</sequence>
<dbReference type="Pfam" id="PF00135">
    <property type="entry name" value="COesterase"/>
    <property type="match status" value="1"/>
</dbReference>
<feature type="chain" id="PRO_5043665228" description="Carboxylesterase type B domain-containing protein" evidence="5">
    <location>
        <begin position="20"/>
        <end position="760"/>
    </location>
</feature>